<dbReference type="PANTHER" id="PTHR12196:SF2">
    <property type="entry name" value="DIPHTHINE--AMMONIA LIGASE"/>
    <property type="match status" value="1"/>
</dbReference>
<keyword evidence="10" id="KW-0472">Membrane</keyword>
<evidence type="ECO:0000256" key="4">
    <source>
        <dbReference type="ARBA" id="ARBA00018426"/>
    </source>
</evidence>
<evidence type="ECO:0000256" key="5">
    <source>
        <dbReference type="ARBA" id="ARBA00029814"/>
    </source>
</evidence>
<dbReference type="AlphaFoldDB" id="A0A7R9P3K6"/>
<evidence type="ECO:0000256" key="3">
    <source>
        <dbReference type="ARBA" id="ARBA00012089"/>
    </source>
</evidence>
<evidence type="ECO:0000256" key="10">
    <source>
        <dbReference type="SAM" id="Phobius"/>
    </source>
</evidence>
<accession>A0A7R9P3K6</accession>
<keyword evidence="10" id="KW-0812">Transmembrane</keyword>
<dbReference type="InterPro" id="IPR030662">
    <property type="entry name" value="DPH6/MJ0570"/>
</dbReference>
<proteinExistence type="inferred from homology"/>
<keyword evidence="10" id="KW-1133">Transmembrane helix</keyword>
<dbReference type="Gene3D" id="3.40.50.620">
    <property type="entry name" value="HUPs"/>
    <property type="match status" value="1"/>
</dbReference>
<evidence type="ECO:0000313" key="12">
    <source>
        <dbReference type="EMBL" id="CAD7568556.1"/>
    </source>
</evidence>
<sequence length="367" mass="40836">METSSVGLFRLSTVFFVGMPFVNFCSFHLGTVFFVSVPSSMPVKRLFHLGTVFFIGVPPSVCVCVVCETSARCTSVLRWIFLVVCCLVGGISQSVESLSCLGDWKSERCSWAPNEDRGKEEWEEEQEEDEGGVDEVKNTTYTVLYHWHIKQGRLNLEAVDPHLPTERVGNHPNSQDRNSNLDLPILGSLDQQETSALANCVTKVDELDSYMYQTVGHQGVELYAEAIGVPLFRQTTQGVAVLQEQVYTPTAEDEVEDLYHLLKKVKDEVDIDAVAVGAILSDYQRIRVENVGSEPAFVWEESVKPFRKDTPPVQPTEIQTLISLSSVFELNTTSALANYATEMFTFGTCSFGLFVASRSGRVASRND</sequence>
<organism evidence="12">
    <name type="scientific">Timema californicum</name>
    <name type="common">California timema</name>
    <name type="synonym">Walking stick</name>
    <dbReference type="NCBI Taxonomy" id="61474"/>
    <lineage>
        <taxon>Eukaryota</taxon>
        <taxon>Metazoa</taxon>
        <taxon>Ecdysozoa</taxon>
        <taxon>Arthropoda</taxon>
        <taxon>Hexapoda</taxon>
        <taxon>Insecta</taxon>
        <taxon>Pterygota</taxon>
        <taxon>Neoptera</taxon>
        <taxon>Polyneoptera</taxon>
        <taxon>Phasmatodea</taxon>
        <taxon>Timematodea</taxon>
        <taxon>Timematoidea</taxon>
        <taxon>Timematidae</taxon>
        <taxon>Timema</taxon>
    </lineage>
</organism>
<dbReference type="PANTHER" id="PTHR12196">
    <property type="entry name" value="DOMAIN OF UNKNOWN FUNCTION 71 DUF71 -CONTAINING PROTEIN"/>
    <property type="match status" value="1"/>
</dbReference>
<evidence type="ECO:0000256" key="8">
    <source>
        <dbReference type="ARBA" id="ARBA00032849"/>
    </source>
</evidence>
<dbReference type="InterPro" id="IPR014729">
    <property type="entry name" value="Rossmann-like_a/b/a_fold"/>
</dbReference>
<dbReference type="EMBL" id="OE179360">
    <property type="protein sequence ID" value="CAD7568556.1"/>
    <property type="molecule type" value="Genomic_DNA"/>
</dbReference>
<feature type="transmembrane region" description="Helical" evidence="10">
    <location>
        <begin position="76"/>
        <end position="95"/>
    </location>
</feature>
<dbReference type="UniPathway" id="UPA00559"/>
<reference evidence="12" key="1">
    <citation type="submission" date="2020-11" db="EMBL/GenBank/DDBJ databases">
        <authorList>
            <person name="Tran Van P."/>
        </authorList>
    </citation>
    <scope>NUCLEOTIDE SEQUENCE</scope>
</reference>
<evidence type="ECO:0000256" key="6">
    <source>
        <dbReference type="ARBA" id="ARBA00031202"/>
    </source>
</evidence>
<gene>
    <name evidence="12" type="ORF">TCMB3V08_LOCUS1323</name>
</gene>
<comment type="similarity">
    <text evidence="2">Belongs to the Diphthine--ammonia ligase family.</text>
</comment>
<dbReference type="InterPro" id="IPR002761">
    <property type="entry name" value="Diphthami_syn_dom"/>
</dbReference>
<dbReference type="GO" id="GO:0017183">
    <property type="term" value="P:protein histidyl modification to diphthamide"/>
    <property type="evidence" value="ECO:0007669"/>
    <property type="project" value="UniProtKB-UniPathway"/>
</dbReference>
<evidence type="ECO:0000259" key="11">
    <source>
        <dbReference type="Pfam" id="PF01902"/>
    </source>
</evidence>
<evidence type="ECO:0000256" key="1">
    <source>
        <dbReference type="ARBA" id="ARBA00005156"/>
    </source>
</evidence>
<evidence type="ECO:0000256" key="2">
    <source>
        <dbReference type="ARBA" id="ARBA00008496"/>
    </source>
</evidence>
<comment type="catalytic activity">
    <reaction evidence="9">
        <text>diphthine-[translation elongation factor 2] + NH4(+) + ATP = diphthamide-[translation elongation factor 2] + AMP + diphosphate + H(+)</text>
        <dbReference type="Rhea" id="RHEA:19753"/>
        <dbReference type="Rhea" id="RHEA-COMP:10172"/>
        <dbReference type="Rhea" id="RHEA-COMP:10174"/>
        <dbReference type="ChEBI" id="CHEBI:15378"/>
        <dbReference type="ChEBI" id="CHEBI:16692"/>
        <dbReference type="ChEBI" id="CHEBI:28938"/>
        <dbReference type="ChEBI" id="CHEBI:30616"/>
        <dbReference type="ChEBI" id="CHEBI:33019"/>
        <dbReference type="ChEBI" id="CHEBI:82696"/>
        <dbReference type="ChEBI" id="CHEBI:456215"/>
        <dbReference type="EC" id="6.3.1.14"/>
    </reaction>
</comment>
<feature type="transmembrane region" description="Helical" evidence="10">
    <location>
        <begin position="12"/>
        <end position="34"/>
    </location>
</feature>
<protein>
    <recommendedName>
        <fullName evidence="4">Diphthine--ammonia ligase</fullName>
        <ecNumber evidence="3">6.3.1.14</ecNumber>
    </recommendedName>
    <alternativeName>
        <fullName evidence="6">ATP-binding domain-containing protein 4</fullName>
    </alternativeName>
    <alternativeName>
        <fullName evidence="5">Diphthamide synthase</fullName>
    </alternativeName>
    <alternativeName>
        <fullName evidence="7">Diphthamide synthetase</fullName>
    </alternativeName>
    <alternativeName>
        <fullName evidence="8">Protein DPH6 homolog</fullName>
    </alternativeName>
</protein>
<dbReference type="GO" id="GO:0017178">
    <property type="term" value="F:diphthine-ammonia ligase activity"/>
    <property type="evidence" value="ECO:0007669"/>
    <property type="project" value="UniProtKB-EC"/>
</dbReference>
<feature type="domain" description="Diphthamide synthase" evidence="11">
    <location>
        <begin position="192"/>
        <end position="294"/>
    </location>
</feature>
<evidence type="ECO:0000256" key="7">
    <source>
        <dbReference type="ARBA" id="ARBA00031552"/>
    </source>
</evidence>
<evidence type="ECO:0000256" key="9">
    <source>
        <dbReference type="ARBA" id="ARBA00048108"/>
    </source>
</evidence>
<name>A0A7R9P3K6_TIMCA</name>
<dbReference type="Pfam" id="PF01902">
    <property type="entry name" value="Diphthami_syn_2"/>
    <property type="match status" value="1"/>
</dbReference>
<feature type="transmembrane region" description="Helical" evidence="10">
    <location>
        <begin position="46"/>
        <end position="67"/>
    </location>
</feature>
<dbReference type="EC" id="6.3.1.14" evidence="3"/>
<comment type="pathway">
    <text evidence="1">Protein modification; peptidyl-diphthamide biosynthesis.</text>
</comment>
<dbReference type="SUPFAM" id="SSF52402">
    <property type="entry name" value="Adenine nucleotide alpha hydrolases-like"/>
    <property type="match status" value="1"/>
</dbReference>